<dbReference type="InterPro" id="IPR006680">
    <property type="entry name" value="Amidohydro-rel"/>
</dbReference>
<comment type="caution">
    <text evidence="2">The sequence shown here is derived from an EMBL/GenBank/DDBJ whole genome shotgun (WGS) entry which is preliminary data.</text>
</comment>
<feature type="domain" description="Amidohydrolase-related" evidence="1">
    <location>
        <begin position="208"/>
        <end position="379"/>
    </location>
</feature>
<evidence type="ECO:0000313" key="2">
    <source>
        <dbReference type="EMBL" id="MCD2493221.1"/>
    </source>
</evidence>
<evidence type="ECO:0000313" key="3">
    <source>
        <dbReference type="Proteomes" id="UP001299265"/>
    </source>
</evidence>
<dbReference type="PANTHER" id="PTHR43383">
    <property type="entry name" value="NODULIN 6"/>
    <property type="match status" value="1"/>
</dbReference>
<keyword evidence="3" id="KW-1185">Reference proteome</keyword>
<evidence type="ECO:0000259" key="1">
    <source>
        <dbReference type="Pfam" id="PF04909"/>
    </source>
</evidence>
<dbReference type="Gene3D" id="3.20.20.140">
    <property type="entry name" value="Metal-dependent hydrolases"/>
    <property type="match status" value="1"/>
</dbReference>
<dbReference type="Pfam" id="PF04909">
    <property type="entry name" value="Amidohydro_2"/>
    <property type="match status" value="1"/>
</dbReference>
<accession>A0AAP2RKA5</accession>
<dbReference type="GO" id="GO:0016787">
    <property type="term" value="F:hydrolase activity"/>
    <property type="evidence" value="ECO:0007669"/>
    <property type="project" value="InterPro"/>
</dbReference>
<gene>
    <name evidence="2" type="ORF">LQE92_11385</name>
</gene>
<dbReference type="RefSeq" id="WP_231063079.1">
    <property type="nucleotide sequence ID" value="NZ_JAJNOR010000006.1"/>
</dbReference>
<proteinExistence type="predicted"/>
<dbReference type="PANTHER" id="PTHR43383:SF2">
    <property type="entry name" value="AMIDOHYDROLASE 2 FAMILY PROTEIN"/>
    <property type="match status" value="1"/>
</dbReference>
<protein>
    <submittedName>
        <fullName evidence="2">Amidohydrolase</fullName>
    </submittedName>
</protein>
<reference evidence="2 3" key="1">
    <citation type="submission" date="2021-11" db="EMBL/GenBank/DDBJ databases">
        <title>Lacrimispora sp. nov. NSJ-141 isolated from human feces.</title>
        <authorList>
            <person name="Abdugheni R."/>
        </authorList>
    </citation>
    <scope>NUCLEOTIDE SEQUENCE [LARGE SCALE GENOMIC DNA]</scope>
    <source>
        <strain evidence="2 3">NSJ-141</strain>
    </source>
</reference>
<name>A0AAP2RKA5_9FIRM</name>
<dbReference type="InterPro" id="IPR032466">
    <property type="entry name" value="Metal_Hydrolase"/>
</dbReference>
<dbReference type="Proteomes" id="UP001299265">
    <property type="component" value="Unassembled WGS sequence"/>
</dbReference>
<sequence length="384" mass="44438">MLDFREITIVDSHAHPFIPTREKEDFTYAFSMCTHKGLKDFHYLTSYQMALQEYKRLFQLSHANEEEVVEIRNEKAKADYKGFVKALYQDAGIVSMISDSGFPITGEGLTPNEFKVFHETMEDVCQVYDLIRVETTCDRYLYRKNLSFEEMLKAFDQYVKDYIKDHSVAGIKTVVGYYTGLKWAPVTYEEARVNYETVYQGKYISDRKDKPFRDYMVYHGMELAHQYGIAFQIHSGVGDPPACDLRLMNPNDLYELINTDIGKQTKIVIVHSGFPYGYESAFLAANYTNVYLDISSTVSYLGRAVETEFRKVLDVCPHNKIMYGSDGGGNVDQSWFAANYFKRVLAETLEDYINKNYFSRAYCEGIGDMILRKNAEDLYCLKKI</sequence>
<dbReference type="SUPFAM" id="SSF51556">
    <property type="entry name" value="Metallo-dependent hydrolases"/>
    <property type="match status" value="1"/>
</dbReference>
<dbReference type="AlphaFoldDB" id="A0AAP2RKA5"/>
<dbReference type="EMBL" id="JAJNOR010000006">
    <property type="protein sequence ID" value="MCD2493221.1"/>
    <property type="molecule type" value="Genomic_DNA"/>
</dbReference>
<organism evidence="2 3">
    <name type="scientific">Lientehia hominis</name>
    <dbReference type="NCBI Taxonomy" id="2897778"/>
    <lineage>
        <taxon>Bacteria</taxon>
        <taxon>Bacillati</taxon>
        <taxon>Bacillota</taxon>
        <taxon>Clostridia</taxon>
        <taxon>Lachnospirales</taxon>
        <taxon>Lachnospiraceae</taxon>
        <taxon>Lientehia</taxon>
    </lineage>
</organism>